<reference evidence="2 3" key="1">
    <citation type="journal article" date="2018" name="Infect. Genet. Evol.">
        <title>Genome-wide analysis of Borrelia turcica and 'Candidatus Borrelia tachyglossi' shows relapsing fever-like genomes with unique genomic links to Lyme disease Borrelia.</title>
        <authorList>
            <person name="Gofton A.W."/>
            <person name="Margos G."/>
            <person name="Fingerle V."/>
            <person name="Hepner S."/>
            <person name="Loh S.M."/>
            <person name="Ryan U."/>
            <person name="Irwin P."/>
            <person name="Oskam C.L."/>
        </authorList>
    </citation>
    <scope>NUCLEOTIDE SEQUENCE [LARGE SCALE GENOMIC DNA]</scope>
    <source>
        <strain evidence="2 3">IST7</strain>
        <plasmid evidence="2">cp33</plasmid>
    </source>
</reference>
<geneLocation type="plasmid" evidence="2 3">
    <name>cp33</name>
</geneLocation>
<dbReference type="AlphaFoldDB" id="A0A386PQ39"/>
<dbReference type="OrthoDB" id="350472at2"/>
<proteinExistence type="predicted"/>
<sequence length="207" mass="23164">MSTDTTELQKQIQKLQQEKSSLEAQLQQEKAKTTSKQQDAISLLQSKGEREIRPTTNLENDFVNQNKQFASYASTRVDPKTRIEALPYKGFCHKMGVKLVYDTEYEKQVEAGGGDELYGVCINVDEYLKVAHVVRTVCQGHFVCANGSIKAGDKLTFSDKGILEKAVKNRHTYAHATAVKDSFEFSDKKGIYGVEVDFNGFVAPKVN</sequence>
<dbReference type="KEGG" id="btur:DB313_05730"/>
<evidence type="ECO:0000313" key="3">
    <source>
        <dbReference type="Proteomes" id="UP000275571"/>
    </source>
</evidence>
<feature type="coiled-coil region" evidence="1">
    <location>
        <begin position="5"/>
        <end position="32"/>
    </location>
</feature>
<gene>
    <name evidence="2" type="ORF">DB313_05730</name>
</gene>
<evidence type="ECO:0008006" key="4">
    <source>
        <dbReference type="Google" id="ProtNLM"/>
    </source>
</evidence>
<name>A0A386PQ39_9SPIR</name>
<protein>
    <recommendedName>
        <fullName evidence="4">DUF228 domain-containing protein</fullName>
    </recommendedName>
</protein>
<dbReference type="Proteomes" id="UP000275571">
    <property type="component" value="Plasmid cp33"/>
</dbReference>
<dbReference type="Gene3D" id="1.20.5.1160">
    <property type="entry name" value="Vasodilator-stimulated phosphoprotein"/>
    <property type="match status" value="1"/>
</dbReference>
<dbReference type="EMBL" id="CP028888">
    <property type="protein sequence ID" value="AYE36999.1"/>
    <property type="molecule type" value="Genomic_DNA"/>
</dbReference>
<accession>A0A386PQ39</accession>
<evidence type="ECO:0000256" key="1">
    <source>
        <dbReference type="SAM" id="Coils"/>
    </source>
</evidence>
<keyword evidence="2" id="KW-0614">Plasmid</keyword>
<keyword evidence="3" id="KW-1185">Reference proteome</keyword>
<keyword evidence="1" id="KW-0175">Coiled coil</keyword>
<dbReference type="InterPro" id="IPR004239">
    <property type="entry name" value="DUF228"/>
</dbReference>
<dbReference type="Pfam" id="PF02989">
    <property type="entry name" value="DUF228"/>
    <property type="match status" value="1"/>
</dbReference>
<organism evidence="2 3">
    <name type="scientific">Borrelia turcica IST7</name>
    <dbReference type="NCBI Taxonomy" id="1104446"/>
    <lineage>
        <taxon>Bacteria</taxon>
        <taxon>Pseudomonadati</taxon>
        <taxon>Spirochaetota</taxon>
        <taxon>Spirochaetia</taxon>
        <taxon>Spirochaetales</taxon>
        <taxon>Borreliaceae</taxon>
        <taxon>Borrelia</taxon>
    </lineage>
</organism>
<evidence type="ECO:0000313" key="2">
    <source>
        <dbReference type="EMBL" id="AYE36999.1"/>
    </source>
</evidence>
<dbReference type="RefSeq" id="WP_120104920.1">
    <property type="nucleotide sequence ID" value="NZ_CP028888.1"/>
</dbReference>